<feature type="domain" description="FMN hydroxy acid dehydrogenase" evidence="8">
    <location>
        <begin position="1"/>
        <end position="387"/>
    </location>
</feature>
<organism evidence="9 10">
    <name type="scientific">Bradyrhizobium vignae</name>
    <dbReference type="NCBI Taxonomy" id="1549949"/>
    <lineage>
        <taxon>Bacteria</taxon>
        <taxon>Pseudomonadati</taxon>
        <taxon>Pseudomonadota</taxon>
        <taxon>Alphaproteobacteria</taxon>
        <taxon>Hyphomicrobiales</taxon>
        <taxon>Nitrobacteraceae</taxon>
        <taxon>Bradyrhizobium</taxon>
    </lineage>
</organism>
<sequence length="400" mass="44380">MKALRPVSVDHFKQLANDYLPKFISEYIDTGGGSGLSQQRNLAAFDRYTFVPRSLVEVTPVTTDRTIFGRVYSLPFGISAMGNIGFVRRHADQILAETARDANIPFILSGMANASIEEIARLAPDHLWYQYYMPSDQRVAIDVIGRARDAGVSVLVVTVDFPVTPRGSDRRGVSVTTGLDWTMWRVILSDIVSHPRWTFDFLRGGNAPRLEEWARYLPEGSNSLDVRKYFASIWPLNLCWSDLEWIRREWTGKLVIKGLLHPDDTARAFSIGAEAVTISNHGGNKLDCIPASIDLLAEPKPQLAGDATTIFLDSGIRKGSDILIAMALGAKFCFIGRAALYGLAADGARGARRIIEILSSEIEYTQAMIGVSSSDQLSRDMLLQDGRRLERPQNCRREAG</sequence>
<dbReference type="Pfam" id="PF01070">
    <property type="entry name" value="FMN_dh"/>
    <property type="match status" value="1"/>
</dbReference>
<keyword evidence="4" id="KW-0560">Oxidoreductase</keyword>
<dbReference type="InterPro" id="IPR013785">
    <property type="entry name" value="Aldolase_TIM"/>
</dbReference>
<feature type="binding site" evidence="7">
    <location>
        <begin position="80"/>
        <end position="82"/>
    </location>
    <ligand>
        <name>FMN</name>
        <dbReference type="ChEBI" id="CHEBI:58210"/>
    </ligand>
</feature>
<dbReference type="InterPro" id="IPR012133">
    <property type="entry name" value="Alpha-hydoxy_acid_DH_FMN"/>
</dbReference>
<dbReference type="KEGG" id="bvz:BRAD3257_7518"/>
<dbReference type="InterPro" id="IPR037396">
    <property type="entry name" value="FMN_HAD"/>
</dbReference>
<feature type="binding site" evidence="7">
    <location>
        <position position="130"/>
    </location>
    <ligand>
        <name>FMN</name>
        <dbReference type="ChEBI" id="CHEBI:58210"/>
    </ligand>
</feature>
<dbReference type="PANTHER" id="PTHR10578:SF107">
    <property type="entry name" value="2-HYDROXYACID OXIDASE 1"/>
    <property type="match status" value="1"/>
</dbReference>
<feature type="binding site" evidence="7">
    <location>
        <begin position="336"/>
        <end position="337"/>
    </location>
    <ligand>
        <name>FMN</name>
        <dbReference type="ChEBI" id="CHEBI:58210"/>
    </ligand>
</feature>
<evidence type="ECO:0000256" key="3">
    <source>
        <dbReference type="ARBA" id="ARBA00022643"/>
    </source>
</evidence>
<evidence type="ECO:0000256" key="4">
    <source>
        <dbReference type="ARBA" id="ARBA00023002"/>
    </source>
</evidence>
<dbReference type="RefSeq" id="WP_122405338.1">
    <property type="nucleotide sequence ID" value="NZ_LS398110.1"/>
</dbReference>
<dbReference type="CDD" id="cd02809">
    <property type="entry name" value="alpha_hydroxyacid_oxid_FMN"/>
    <property type="match status" value="1"/>
</dbReference>
<protein>
    <submittedName>
        <fullName evidence="9">FMN-dependent alpha-hydroxy acid dehydrogenase</fullName>
    </submittedName>
</protein>
<dbReference type="GO" id="GO:0010181">
    <property type="term" value="F:FMN binding"/>
    <property type="evidence" value="ECO:0007669"/>
    <property type="project" value="InterPro"/>
</dbReference>
<feature type="binding site" evidence="7">
    <location>
        <position position="158"/>
    </location>
    <ligand>
        <name>FMN</name>
        <dbReference type="ChEBI" id="CHEBI:58210"/>
    </ligand>
</feature>
<dbReference type="PROSITE" id="PS51349">
    <property type="entry name" value="FMN_HYDROXY_ACID_DH_2"/>
    <property type="match status" value="1"/>
</dbReference>
<dbReference type="SUPFAM" id="SSF51395">
    <property type="entry name" value="FMN-linked oxidoreductases"/>
    <property type="match status" value="1"/>
</dbReference>
<evidence type="ECO:0000256" key="1">
    <source>
        <dbReference type="ARBA" id="ARBA00001917"/>
    </source>
</evidence>
<gene>
    <name evidence="9" type="ORF">BRAD3257_7518</name>
</gene>
<dbReference type="PIRSF" id="PIRSF000138">
    <property type="entry name" value="Al-hdrx_acd_dh"/>
    <property type="match status" value="1"/>
</dbReference>
<dbReference type="EMBL" id="LS398110">
    <property type="protein sequence ID" value="SPP98225.1"/>
    <property type="molecule type" value="Genomic_DNA"/>
</dbReference>
<feature type="binding site" evidence="7">
    <location>
        <position position="257"/>
    </location>
    <ligand>
        <name>FMN</name>
        <dbReference type="ChEBI" id="CHEBI:58210"/>
    </ligand>
</feature>
<evidence type="ECO:0000256" key="7">
    <source>
        <dbReference type="PIRSR" id="PIRSR000138-2"/>
    </source>
</evidence>
<dbReference type="AlphaFoldDB" id="A0A2U3Q9X7"/>
<reference evidence="9 10" key="1">
    <citation type="submission" date="2018-03" db="EMBL/GenBank/DDBJ databases">
        <authorList>
            <person name="Gully D."/>
        </authorList>
    </citation>
    <scope>NUCLEOTIDE SEQUENCE [LARGE SCALE GENOMIC DNA]</scope>
    <source>
        <strain evidence="9">ORS3257</strain>
    </source>
</reference>
<dbReference type="GO" id="GO:0009060">
    <property type="term" value="P:aerobic respiration"/>
    <property type="evidence" value="ECO:0007669"/>
    <property type="project" value="TreeGrafter"/>
</dbReference>
<feature type="binding site" evidence="7">
    <location>
        <position position="281"/>
    </location>
    <ligand>
        <name>glyoxylate</name>
        <dbReference type="ChEBI" id="CHEBI:36655"/>
    </ligand>
</feature>
<feature type="binding site" evidence="7">
    <location>
        <position position="27"/>
    </location>
    <ligand>
        <name>glyoxylate</name>
        <dbReference type="ChEBI" id="CHEBI:36655"/>
    </ligand>
</feature>
<keyword evidence="3 7" id="KW-0288">FMN</keyword>
<evidence type="ECO:0000256" key="2">
    <source>
        <dbReference type="ARBA" id="ARBA00022630"/>
    </source>
</evidence>
<proteinExistence type="inferred from homology"/>
<dbReference type="GO" id="GO:0004459">
    <property type="term" value="F:L-lactate dehydrogenase (NAD+) activity"/>
    <property type="evidence" value="ECO:0007669"/>
    <property type="project" value="TreeGrafter"/>
</dbReference>
<dbReference type="Proteomes" id="UP000246085">
    <property type="component" value="Chromosome BRAD3257"/>
</dbReference>
<accession>A0A2U3Q9X7</accession>
<evidence type="ECO:0000313" key="10">
    <source>
        <dbReference type="Proteomes" id="UP000246085"/>
    </source>
</evidence>
<comment type="cofactor">
    <cofactor evidence="1">
        <name>FMN</name>
        <dbReference type="ChEBI" id="CHEBI:58210"/>
    </cofactor>
</comment>
<evidence type="ECO:0000256" key="6">
    <source>
        <dbReference type="PIRSR" id="PIRSR000138-1"/>
    </source>
</evidence>
<feature type="binding site" evidence="7">
    <location>
        <position position="279"/>
    </location>
    <ligand>
        <name>FMN</name>
        <dbReference type="ChEBI" id="CHEBI:58210"/>
    </ligand>
</feature>
<evidence type="ECO:0000313" key="9">
    <source>
        <dbReference type="EMBL" id="SPP98225.1"/>
    </source>
</evidence>
<evidence type="ECO:0000259" key="8">
    <source>
        <dbReference type="PROSITE" id="PS51349"/>
    </source>
</evidence>
<feature type="active site" description="Proton acceptor" evidence="6">
    <location>
        <position position="281"/>
    </location>
</feature>
<feature type="binding site" evidence="7">
    <location>
        <begin position="313"/>
        <end position="317"/>
    </location>
    <ligand>
        <name>FMN</name>
        <dbReference type="ChEBI" id="CHEBI:58210"/>
    </ligand>
</feature>
<comment type="similarity">
    <text evidence="5">Belongs to the FMN-dependent alpha-hydroxy acid dehydrogenase family.</text>
</comment>
<dbReference type="InterPro" id="IPR000262">
    <property type="entry name" value="FMN-dep_DH"/>
</dbReference>
<dbReference type="Gene3D" id="3.20.20.70">
    <property type="entry name" value="Aldolase class I"/>
    <property type="match status" value="1"/>
</dbReference>
<feature type="binding site" evidence="7">
    <location>
        <position position="132"/>
    </location>
    <ligand>
        <name>glyoxylate</name>
        <dbReference type="ChEBI" id="CHEBI:36655"/>
    </ligand>
</feature>
<dbReference type="GO" id="GO:0005886">
    <property type="term" value="C:plasma membrane"/>
    <property type="evidence" value="ECO:0007669"/>
    <property type="project" value="TreeGrafter"/>
</dbReference>
<feature type="binding site" evidence="7">
    <location>
        <position position="109"/>
    </location>
    <ligand>
        <name>FMN</name>
        <dbReference type="ChEBI" id="CHEBI:58210"/>
    </ligand>
</feature>
<evidence type="ECO:0000256" key="5">
    <source>
        <dbReference type="ARBA" id="ARBA00024042"/>
    </source>
</evidence>
<name>A0A2U3Q9X7_9BRAD</name>
<keyword evidence="2 7" id="KW-0285">Flavoprotein</keyword>
<dbReference type="PANTHER" id="PTHR10578">
    <property type="entry name" value="S -2-HYDROXY-ACID OXIDASE-RELATED"/>
    <property type="match status" value="1"/>
</dbReference>